<dbReference type="AlphaFoldDB" id="A0AAW0GH00"/>
<evidence type="ECO:0000256" key="1">
    <source>
        <dbReference type="SAM" id="MobiDB-lite"/>
    </source>
</evidence>
<evidence type="ECO:0000313" key="2">
    <source>
        <dbReference type="EMBL" id="KAK7689448.1"/>
    </source>
</evidence>
<protein>
    <submittedName>
        <fullName evidence="2">Uncharacterized protein</fullName>
    </submittedName>
</protein>
<sequence>MVLRHLRCTRFNLLSPKLPRQNVRSLASFAESASLHANSQEVTMVGIENMSPSNPGQLNRLSELHNLGVCPSPHPSVMPPLLLADGVSQGGLKPEPEDGQEISDQEWEIRTGRAIYVLQQTLPDFFSVGLISSLDTSIIPRGEDLKIQPDEHSESIYSPRIRLEYKPPVALPTPFPSVLHVEGLHLYIASSVFVRHTLNALYQDMHVQIRRVRVHGPRSKKPPGSPRGSSEGSNANAPISIESKRPRSVREKSFFVGLVVTGAGRVSGARAQWEVNCTYTFSPITGLIQLHTVDSIEPAPHQSLFEALGRFGLVGGGGDDLKGTGGAR</sequence>
<name>A0AAW0GH00_9APHY</name>
<feature type="region of interest" description="Disordered" evidence="1">
    <location>
        <begin position="212"/>
        <end position="245"/>
    </location>
</feature>
<accession>A0AAW0GH00</accession>
<gene>
    <name evidence="2" type="ORF">QCA50_007240</name>
</gene>
<keyword evidence="3" id="KW-1185">Reference proteome</keyword>
<feature type="compositionally biased region" description="Basic residues" evidence="1">
    <location>
        <begin position="212"/>
        <end position="221"/>
    </location>
</feature>
<dbReference type="Proteomes" id="UP001385951">
    <property type="component" value="Unassembled WGS sequence"/>
</dbReference>
<comment type="caution">
    <text evidence="2">The sequence shown here is derived from an EMBL/GenBank/DDBJ whole genome shotgun (WGS) entry which is preliminary data.</text>
</comment>
<dbReference type="EMBL" id="JASBNA010000008">
    <property type="protein sequence ID" value="KAK7689448.1"/>
    <property type="molecule type" value="Genomic_DNA"/>
</dbReference>
<organism evidence="2 3">
    <name type="scientific">Cerrena zonata</name>
    <dbReference type="NCBI Taxonomy" id="2478898"/>
    <lineage>
        <taxon>Eukaryota</taxon>
        <taxon>Fungi</taxon>
        <taxon>Dikarya</taxon>
        <taxon>Basidiomycota</taxon>
        <taxon>Agaricomycotina</taxon>
        <taxon>Agaricomycetes</taxon>
        <taxon>Polyporales</taxon>
        <taxon>Cerrenaceae</taxon>
        <taxon>Cerrena</taxon>
    </lineage>
</organism>
<reference evidence="2 3" key="1">
    <citation type="submission" date="2022-09" db="EMBL/GenBank/DDBJ databases">
        <authorList>
            <person name="Palmer J.M."/>
        </authorList>
    </citation>
    <scope>NUCLEOTIDE SEQUENCE [LARGE SCALE GENOMIC DNA]</scope>
    <source>
        <strain evidence="2 3">DSM 7382</strain>
    </source>
</reference>
<evidence type="ECO:0000313" key="3">
    <source>
        <dbReference type="Proteomes" id="UP001385951"/>
    </source>
</evidence>
<proteinExistence type="predicted"/>